<dbReference type="AlphaFoldDB" id="A0A1U7ISL6"/>
<keyword evidence="1" id="KW-1133">Transmembrane helix</keyword>
<sequence>MTSTPKLISFTQMIDTNRVGAGLAKSLEYPAIRLKSKPGLDQAFVAIATIKVIKPLLIAQIILKSLIFLGLTLCLLRYH</sequence>
<comment type="caution">
    <text evidence="2">The sequence shown here is derived from an EMBL/GenBank/DDBJ whole genome shotgun (WGS) entry which is preliminary data.</text>
</comment>
<evidence type="ECO:0000256" key="1">
    <source>
        <dbReference type="SAM" id="Phobius"/>
    </source>
</evidence>
<feature type="transmembrane region" description="Helical" evidence="1">
    <location>
        <begin position="57"/>
        <end position="76"/>
    </location>
</feature>
<keyword evidence="1" id="KW-0472">Membrane</keyword>
<proteinExistence type="predicted"/>
<accession>A0A1U7ISL6</accession>
<evidence type="ECO:0000313" key="2">
    <source>
        <dbReference type="EMBL" id="OKH40501.1"/>
    </source>
</evidence>
<protein>
    <submittedName>
        <fullName evidence="2">Uncharacterized protein</fullName>
    </submittedName>
</protein>
<gene>
    <name evidence="2" type="ORF">NIES2119_02485</name>
</gene>
<organism evidence="2 3">
    <name type="scientific">[Phormidium ambiguum] IAM M-71</name>
    <dbReference type="NCBI Taxonomy" id="454136"/>
    <lineage>
        <taxon>Bacteria</taxon>
        <taxon>Bacillati</taxon>
        <taxon>Cyanobacteriota</taxon>
        <taxon>Cyanophyceae</taxon>
        <taxon>Oscillatoriophycideae</taxon>
        <taxon>Aerosakkonematales</taxon>
        <taxon>Aerosakkonemataceae</taxon>
        <taxon>Floridanema</taxon>
    </lineage>
</organism>
<reference evidence="2 3" key="1">
    <citation type="submission" date="2016-11" db="EMBL/GenBank/DDBJ databases">
        <title>Draft Genome Sequences of Nine Cyanobacterial Strains from Diverse Habitats.</title>
        <authorList>
            <person name="Zhu T."/>
            <person name="Hou S."/>
            <person name="Lu X."/>
            <person name="Hess W.R."/>
        </authorList>
    </citation>
    <scope>NUCLEOTIDE SEQUENCE [LARGE SCALE GENOMIC DNA]</scope>
    <source>
        <strain evidence="2 3">IAM M-71</strain>
    </source>
</reference>
<dbReference type="Proteomes" id="UP000185860">
    <property type="component" value="Unassembled WGS sequence"/>
</dbReference>
<name>A0A1U7ISL6_9CYAN</name>
<keyword evidence="1" id="KW-0812">Transmembrane</keyword>
<evidence type="ECO:0000313" key="3">
    <source>
        <dbReference type="Proteomes" id="UP000185860"/>
    </source>
</evidence>
<dbReference type="EMBL" id="MRCE01000002">
    <property type="protein sequence ID" value="OKH40501.1"/>
    <property type="molecule type" value="Genomic_DNA"/>
</dbReference>